<keyword evidence="3" id="KW-1185">Reference proteome</keyword>
<evidence type="ECO:0000313" key="2">
    <source>
        <dbReference type="EMBL" id="MBN7811166.1"/>
    </source>
</evidence>
<evidence type="ECO:0000313" key="3">
    <source>
        <dbReference type="Proteomes" id="UP000664317"/>
    </source>
</evidence>
<reference evidence="2 3" key="1">
    <citation type="submission" date="2021-03" db="EMBL/GenBank/DDBJ databases">
        <title>novel species isolated from a fishpond in China.</title>
        <authorList>
            <person name="Lu H."/>
            <person name="Cai Z."/>
        </authorList>
    </citation>
    <scope>NUCLEOTIDE SEQUENCE [LARGE SCALE GENOMIC DNA]</scope>
    <source>
        <strain evidence="2 3">H41</strain>
    </source>
</reference>
<dbReference type="Proteomes" id="UP000664317">
    <property type="component" value="Unassembled WGS sequence"/>
</dbReference>
<evidence type="ECO:0000256" key="1">
    <source>
        <dbReference type="SAM" id="SignalP"/>
    </source>
</evidence>
<dbReference type="EMBL" id="JAFKCT010000003">
    <property type="protein sequence ID" value="MBN7811166.1"/>
    <property type="molecule type" value="Genomic_DNA"/>
</dbReference>
<feature type="signal peptide" evidence="1">
    <location>
        <begin position="1"/>
        <end position="19"/>
    </location>
</feature>
<dbReference type="SUPFAM" id="SSF74653">
    <property type="entry name" value="TolA/TonB C-terminal domain"/>
    <property type="match status" value="1"/>
</dbReference>
<keyword evidence="1" id="KW-0732">Signal</keyword>
<dbReference type="Gene3D" id="3.90.930.1">
    <property type="match status" value="1"/>
</dbReference>
<sequence>MKKTLFAFLLGSLCLQAMGQETVPVEKEKGNYYEEYHVLRSDKKVKHGSYLQLSKSPLGELFLESSGSFTLGEKSGLWDTYYPQSSQIKTRGYYKNGEKDSVWVHFYPEPNRKKLVKVGSGQETNLEVVSANPTVLATGMYKNGEMSGTWEYYDEAGFLAQTYDHDKGLLTYVSQGSLDELDAGFIGGDLLLQQYLTESFDFYHGFLATNKNTISLNPGMIIFLFTIDEEGRVTDITEIEDSVKNKKLYQRALAATQSLDSKWYPARKGGVPYPVTKTAVFELKIETRHSSVLTDAWSLSSTSHQFSSTVQVR</sequence>
<gene>
    <name evidence="2" type="ORF">J0A68_09370</name>
</gene>
<name>A0ABS3C3L3_9BACT</name>
<feature type="chain" id="PRO_5045127387" description="TonB C-terminal domain-containing protein" evidence="1">
    <location>
        <begin position="20"/>
        <end position="313"/>
    </location>
</feature>
<dbReference type="Gene3D" id="3.30.1150.10">
    <property type="match status" value="1"/>
</dbReference>
<evidence type="ECO:0008006" key="4">
    <source>
        <dbReference type="Google" id="ProtNLM"/>
    </source>
</evidence>
<protein>
    <recommendedName>
        <fullName evidence="4">TonB C-terminal domain-containing protein</fullName>
    </recommendedName>
</protein>
<comment type="caution">
    <text evidence="2">The sequence shown here is derived from an EMBL/GenBank/DDBJ whole genome shotgun (WGS) entry which is preliminary data.</text>
</comment>
<proteinExistence type="predicted"/>
<dbReference type="SUPFAM" id="SSF82185">
    <property type="entry name" value="Histone H3 K4-specific methyltransferase SET7/9 N-terminal domain"/>
    <property type="match status" value="1"/>
</dbReference>
<organism evidence="2 3">
    <name type="scientific">Algoriphagus oliviformis</name>
    <dbReference type="NCBI Taxonomy" id="2811231"/>
    <lineage>
        <taxon>Bacteria</taxon>
        <taxon>Pseudomonadati</taxon>
        <taxon>Bacteroidota</taxon>
        <taxon>Cytophagia</taxon>
        <taxon>Cytophagales</taxon>
        <taxon>Cyclobacteriaceae</taxon>
        <taxon>Algoriphagus</taxon>
    </lineage>
</organism>
<dbReference type="RefSeq" id="WP_206577949.1">
    <property type="nucleotide sequence ID" value="NZ_JAFKCT010000003.1"/>
</dbReference>
<accession>A0ABS3C3L3</accession>